<reference evidence="2 3" key="1">
    <citation type="submission" date="2018-04" db="EMBL/GenBank/DDBJ databases">
        <title>Genomic Encyclopedia of Archaeal and Bacterial Type Strains, Phase II (KMG-II): from individual species to whole genera.</title>
        <authorList>
            <person name="Goeker M."/>
        </authorList>
    </citation>
    <scope>NUCLEOTIDE SEQUENCE [LARGE SCALE GENOMIC DNA]</scope>
    <source>
        <strain evidence="2 3">DSM 23382</strain>
    </source>
</reference>
<keyword evidence="3" id="KW-1185">Reference proteome</keyword>
<protein>
    <submittedName>
        <fullName evidence="2">PadR family transcriptional regulator</fullName>
    </submittedName>
</protein>
<proteinExistence type="predicted"/>
<dbReference type="InterPro" id="IPR036388">
    <property type="entry name" value="WH-like_DNA-bd_sf"/>
</dbReference>
<dbReference type="PANTHER" id="PTHR43252">
    <property type="entry name" value="TRANSCRIPTIONAL REGULATOR YQJI"/>
    <property type="match status" value="1"/>
</dbReference>
<name>A0A2T5V4R8_9HYPH</name>
<dbReference type="PANTHER" id="PTHR43252:SF7">
    <property type="entry name" value="TRANSCRIPTIONAL REGULATOR YQJI"/>
    <property type="match status" value="1"/>
</dbReference>
<dbReference type="Gene3D" id="1.10.10.10">
    <property type="entry name" value="Winged helix-like DNA-binding domain superfamily/Winged helix DNA-binding domain"/>
    <property type="match status" value="1"/>
</dbReference>
<feature type="domain" description="Transcription regulator PadR N-terminal" evidence="1">
    <location>
        <begin position="11"/>
        <end position="80"/>
    </location>
</feature>
<dbReference type="InterPro" id="IPR005149">
    <property type="entry name" value="Tscrpt_reg_PadR_N"/>
</dbReference>
<dbReference type="Pfam" id="PF03551">
    <property type="entry name" value="PadR"/>
    <property type="match status" value="1"/>
</dbReference>
<evidence type="ECO:0000313" key="3">
    <source>
        <dbReference type="Proteomes" id="UP000244081"/>
    </source>
</evidence>
<sequence length="149" mass="16629">MFDGGELRLVLLKLIAETPRHGYDLIRAIEERTGGGYAPSPGVIYPTLTLLTEMDLIAETESEGARKLFAATPQGLAHMEEQGEAVDMLFKRLDELSQEQERTDVVPVRRAMQNLRAVLQNRLREGLDEEKVRAAVALIDEAASKIERV</sequence>
<gene>
    <name evidence="2" type="ORF">C8N35_10954</name>
</gene>
<evidence type="ECO:0000313" key="2">
    <source>
        <dbReference type="EMBL" id="PTW58751.1"/>
    </source>
</evidence>
<dbReference type="SUPFAM" id="SSF46785">
    <property type="entry name" value="Winged helix' DNA-binding domain"/>
    <property type="match status" value="1"/>
</dbReference>
<comment type="caution">
    <text evidence="2">The sequence shown here is derived from an EMBL/GenBank/DDBJ whole genome shotgun (WGS) entry which is preliminary data.</text>
</comment>
<evidence type="ECO:0000259" key="1">
    <source>
        <dbReference type="Pfam" id="PF03551"/>
    </source>
</evidence>
<dbReference type="EMBL" id="QAYG01000009">
    <property type="protein sequence ID" value="PTW58751.1"/>
    <property type="molecule type" value="Genomic_DNA"/>
</dbReference>
<dbReference type="RefSeq" id="WP_245926862.1">
    <property type="nucleotide sequence ID" value="NZ_QAYG01000009.1"/>
</dbReference>
<dbReference type="AlphaFoldDB" id="A0A2T5V4R8"/>
<dbReference type="Proteomes" id="UP000244081">
    <property type="component" value="Unassembled WGS sequence"/>
</dbReference>
<accession>A0A2T5V4R8</accession>
<organism evidence="2 3">
    <name type="scientific">Breoghania corrubedonensis</name>
    <dbReference type="NCBI Taxonomy" id="665038"/>
    <lineage>
        <taxon>Bacteria</taxon>
        <taxon>Pseudomonadati</taxon>
        <taxon>Pseudomonadota</taxon>
        <taxon>Alphaproteobacteria</taxon>
        <taxon>Hyphomicrobiales</taxon>
        <taxon>Stappiaceae</taxon>
        <taxon>Breoghania</taxon>
    </lineage>
</organism>
<dbReference type="InterPro" id="IPR036390">
    <property type="entry name" value="WH_DNA-bd_sf"/>
</dbReference>